<evidence type="ECO:0000313" key="1">
    <source>
        <dbReference type="EMBL" id="MFC7178172.1"/>
    </source>
</evidence>
<dbReference type="Proteomes" id="UP001596435">
    <property type="component" value="Unassembled WGS sequence"/>
</dbReference>
<proteinExistence type="predicted"/>
<keyword evidence="2" id="KW-1185">Reference proteome</keyword>
<name>A0ABW2FQA7_9ACTN</name>
<gene>
    <name evidence="1" type="ORF">ACFQMG_01180</name>
</gene>
<protein>
    <submittedName>
        <fullName evidence="1">Uncharacterized protein</fullName>
    </submittedName>
</protein>
<reference evidence="2" key="1">
    <citation type="journal article" date="2019" name="Int. J. Syst. Evol. Microbiol.">
        <title>The Global Catalogue of Microorganisms (GCM) 10K type strain sequencing project: providing services to taxonomists for standard genome sequencing and annotation.</title>
        <authorList>
            <consortium name="The Broad Institute Genomics Platform"/>
            <consortium name="The Broad Institute Genome Sequencing Center for Infectious Disease"/>
            <person name="Wu L."/>
            <person name="Ma J."/>
        </authorList>
    </citation>
    <scope>NUCLEOTIDE SEQUENCE [LARGE SCALE GENOMIC DNA]</scope>
    <source>
        <strain evidence="2">CGMCC 1.12859</strain>
    </source>
</reference>
<sequence length="103" mass="10762">MGPYDLTYRLRGTAKALGEVAEHLASGRAECNRQADVANTLEQVWLLVGGLSELLGYQAGALPEMTSDRGAPAAGRLIEEAAAAAAKLGEQLRGAGEAVRNVR</sequence>
<dbReference type="EMBL" id="JBHTAJ010000002">
    <property type="protein sequence ID" value="MFC7178172.1"/>
    <property type="molecule type" value="Genomic_DNA"/>
</dbReference>
<comment type="caution">
    <text evidence="1">The sequence shown here is derived from an EMBL/GenBank/DDBJ whole genome shotgun (WGS) entry which is preliminary data.</text>
</comment>
<evidence type="ECO:0000313" key="2">
    <source>
        <dbReference type="Proteomes" id="UP001596435"/>
    </source>
</evidence>
<organism evidence="1 2">
    <name type="scientific">Kitasatospora paranensis</name>
    <dbReference type="NCBI Taxonomy" id="258053"/>
    <lineage>
        <taxon>Bacteria</taxon>
        <taxon>Bacillati</taxon>
        <taxon>Actinomycetota</taxon>
        <taxon>Actinomycetes</taxon>
        <taxon>Kitasatosporales</taxon>
        <taxon>Streptomycetaceae</taxon>
        <taxon>Kitasatospora</taxon>
    </lineage>
</organism>
<dbReference type="RefSeq" id="WP_345708976.1">
    <property type="nucleotide sequence ID" value="NZ_BAABKV010000001.1"/>
</dbReference>
<accession>A0ABW2FQA7</accession>